<comment type="caution">
    <text evidence="5">The sequence shown here is derived from an EMBL/GenBank/DDBJ whole genome shotgun (WGS) entry which is preliminary data.</text>
</comment>
<sequence length="119" mass="14313">MFEKINEIMWMDNGCLEPLYEIEDLDDRFLITFDLPYVDKDNINLYVAEDSIELEASMKKTLCWERWGTIQRKIIFNQFKKQIKLPEKVNPEKTTAWFKKGVLNIDLPKFEKKHLVIKI</sequence>
<dbReference type="InterPro" id="IPR007052">
    <property type="entry name" value="CS_dom"/>
</dbReference>
<accession>A0A520KRV8</accession>
<comment type="similarity">
    <text evidence="1 2">Belongs to the small heat shock protein (HSP20) family.</text>
</comment>
<dbReference type="InterPro" id="IPR002068">
    <property type="entry name" value="A-crystallin/Hsp20_dom"/>
</dbReference>
<dbReference type="Gene3D" id="2.60.40.790">
    <property type="match status" value="1"/>
</dbReference>
<gene>
    <name evidence="5" type="ORF">EF806_04070</name>
</gene>
<evidence type="ECO:0000256" key="2">
    <source>
        <dbReference type="RuleBase" id="RU003616"/>
    </source>
</evidence>
<proteinExistence type="inferred from homology"/>
<evidence type="ECO:0000313" key="5">
    <source>
        <dbReference type="EMBL" id="RZN64524.1"/>
    </source>
</evidence>
<dbReference type="PROSITE" id="PS51203">
    <property type="entry name" value="CS"/>
    <property type="match status" value="1"/>
</dbReference>
<dbReference type="CDD" id="cd06464">
    <property type="entry name" value="ACD_sHsps-like"/>
    <property type="match status" value="1"/>
</dbReference>
<dbReference type="EMBL" id="RXIF01000006">
    <property type="protein sequence ID" value="RZN64524.1"/>
    <property type="molecule type" value="Genomic_DNA"/>
</dbReference>
<name>A0A520KRV8_METT2</name>
<feature type="domain" description="CS" evidence="4">
    <location>
        <begin position="15"/>
        <end position="119"/>
    </location>
</feature>
<feature type="domain" description="SHSP" evidence="3">
    <location>
        <begin position="10"/>
        <end position="119"/>
    </location>
</feature>
<evidence type="ECO:0000256" key="1">
    <source>
        <dbReference type="PROSITE-ProRule" id="PRU00285"/>
    </source>
</evidence>
<organism evidence="5 6">
    <name type="scientific">Methanoliparum thermophilum</name>
    <dbReference type="NCBI Taxonomy" id="2491083"/>
    <lineage>
        <taxon>Archaea</taxon>
        <taxon>Methanobacteriati</taxon>
        <taxon>Methanobacteriota</taxon>
        <taxon>Candidatus Methanoliparia</taxon>
        <taxon>Candidatus Methanoliparales</taxon>
        <taxon>Candidatus Methanoliparaceae</taxon>
        <taxon>Candidatus Methanoliparum</taxon>
    </lineage>
</organism>
<evidence type="ECO:0000259" key="3">
    <source>
        <dbReference type="PROSITE" id="PS01031"/>
    </source>
</evidence>
<dbReference type="SUPFAM" id="SSF49764">
    <property type="entry name" value="HSP20-like chaperones"/>
    <property type="match status" value="1"/>
</dbReference>
<dbReference type="PROSITE" id="PS01031">
    <property type="entry name" value="SHSP"/>
    <property type="match status" value="1"/>
</dbReference>
<protein>
    <submittedName>
        <fullName evidence="5">Hsp20/alpha crystallin family protein</fullName>
    </submittedName>
</protein>
<evidence type="ECO:0000313" key="6">
    <source>
        <dbReference type="Proteomes" id="UP000317158"/>
    </source>
</evidence>
<dbReference type="AlphaFoldDB" id="A0A520KRV8"/>
<dbReference type="Proteomes" id="UP000317158">
    <property type="component" value="Unassembled WGS sequence"/>
</dbReference>
<evidence type="ECO:0000259" key="4">
    <source>
        <dbReference type="PROSITE" id="PS51203"/>
    </source>
</evidence>
<dbReference type="InterPro" id="IPR008978">
    <property type="entry name" value="HSP20-like_chaperone"/>
</dbReference>
<reference evidence="5 6" key="1">
    <citation type="journal article" date="2019" name="Nat. Microbiol.">
        <title>Wide diversity of methane and short-chain alkane metabolisms in uncultured archaea.</title>
        <authorList>
            <person name="Borrel G."/>
            <person name="Adam P.S."/>
            <person name="McKay L.J."/>
            <person name="Chen L.X."/>
            <person name="Sierra-Garcia I.N."/>
            <person name="Sieber C.M."/>
            <person name="Letourneur Q."/>
            <person name="Ghozlane A."/>
            <person name="Andersen G.L."/>
            <person name="Li W.J."/>
            <person name="Hallam S.J."/>
            <person name="Muyzer G."/>
            <person name="de Oliveira V.M."/>
            <person name="Inskeep W.P."/>
            <person name="Banfield J.F."/>
            <person name="Gribaldo S."/>
        </authorList>
    </citation>
    <scope>NUCLEOTIDE SEQUENCE [LARGE SCALE GENOMIC DNA]</scope>
    <source>
        <strain evidence="5">NM1a</strain>
    </source>
</reference>
<dbReference type="Pfam" id="PF00011">
    <property type="entry name" value="HSP20"/>
    <property type="match status" value="1"/>
</dbReference>